<dbReference type="PANTHER" id="PTHR30537">
    <property type="entry name" value="HTH-TYPE TRANSCRIPTIONAL REGULATOR"/>
    <property type="match status" value="1"/>
</dbReference>
<evidence type="ECO:0000313" key="7">
    <source>
        <dbReference type="Proteomes" id="UP000277294"/>
    </source>
</evidence>
<gene>
    <name evidence="6" type="primary">dmlR_21</name>
    <name evidence="6" type="ORF">PIGHUM_04186</name>
</gene>
<proteinExistence type="inferred from homology"/>
<dbReference type="AlphaFoldDB" id="A0A3P4B8Z8"/>
<evidence type="ECO:0000313" key="6">
    <source>
        <dbReference type="EMBL" id="VCU72090.1"/>
    </source>
</evidence>
<dbReference type="RefSeq" id="WP_124081676.1">
    <property type="nucleotide sequence ID" value="NZ_UWPJ01000036.1"/>
</dbReference>
<evidence type="ECO:0000256" key="1">
    <source>
        <dbReference type="ARBA" id="ARBA00009437"/>
    </source>
</evidence>
<name>A0A3P4B8Z8_9BURK</name>
<dbReference type="InterPro" id="IPR036390">
    <property type="entry name" value="WH_DNA-bd_sf"/>
</dbReference>
<organism evidence="6 7">
    <name type="scientific">Pigmentiphaga humi</name>
    <dbReference type="NCBI Taxonomy" id="2478468"/>
    <lineage>
        <taxon>Bacteria</taxon>
        <taxon>Pseudomonadati</taxon>
        <taxon>Pseudomonadota</taxon>
        <taxon>Betaproteobacteria</taxon>
        <taxon>Burkholderiales</taxon>
        <taxon>Alcaligenaceae</taxon>
        <taxon>Pigmentiphaga</taxon>
    </lineage>
</organism>
<dbReference type="Gene3D" id="1.10.10.10">
    <property type="entry name" value="Winged helix-like DNA-binding domain superfamily/Winged helix DNA-binding domain"/>
    <property type="match status" value="1"/>
</dbReference>
<dbReference type="CDD" id="cd08422">
    <property type="entry name" value="PBP2_CrgA_like"/>
    <property type="match status" value="1"/>
</dbReference>
<dbReference type="EMBL" id="UWPJ01000036">
    <property type="protein sequence ID" value="VCU72090.1"/>
    <property type="molecule type" value="Genomic_DNA"/>
</dbReference>
<dbReference type="FunFam" id="3.40.190.290:FF:000001">
    <property type="entry name" value="Transcriptional regulator, LysR family"/>
    <property type="match status" value="1"/>
</dbReference>
<dbReference type="SUPFAM" id="SSF46785">
    <property type="entry name" value="Winged helix' DNA-binding domain"/>
    <property type="match status" value="1"/>
</dbReference>
<feature type="domain" description="HTH lysR-type" evidence="5">
    <location>
        <begin position="1"/>
        <end position="59"/>
    </location>
</feature>
<dbReference type="InterPro" id="IPR036388">
    <property type="entry name" value="WH-like_DNA-bd_sf"/>
</dbReference>
<evidence type="ECO:0000256" key="4">
    <source>
        <dbReference type="ARBA" id="ARBA00023163"/>
    </source>
</evidence>
<dbReference type="FunFam" id="1.10.10.10:FF:000001">
    <property type="entry name" value="LysR family transcriptional regulator"/>
    <property type="match status" value="1"/>
</dbReference>
<reference evidence="6 7" key="1">
    <citation type="submission" date="2018-10" db="EMBL/GenBank/DDBJ databases">
        <authorList>
            <person name="Criscuolo A."/>
        </authorList>
    </citation>
    <scope>NUCLEOTIDE SEQUENCE [LARGE SCALE GENOMIC DNA]</scope>
    <source>
        <strain evidence="6">DnA1</strain>
    </source>
</reference>
<accession>A0A3P4B8Z8</accession>
<dbReference type="GO" id="GO:0003700">
    <property type="term" value="F:DNA-binding transcription factor activity"/>
    <property type="evidence" value="ECO:0007669"/>
    <property type="project" value="InterPro"/>
</dbReference>
<evidence type="ECO:0000259" key="5">
    <source>
        <dbReference type="PROSITE" id="PS50931"/>
    </source>
</evidence>
<dbReference type="Gene3D" id="3.40.190.290">
    <property type="match status" value="1"/>
</dbReference>
<dbReference type="Proteomes" id="UP000277294">
    <property type="component" value="Unassembled WGS sequence"/>
</dbReference>
<dbReference type="InterPro" id="IPR000847">
    <property type="entry name" value="LysR_HTH_N"/>
</dbReference>
<evidence type="ECO:0000256" key="2">
    <source>
        <dbReference type="ARBA" id="ARBA00023015"/>
    </source>
</evidence>
<dbReference type="PANTHER" id="PTHR30537:SF5">
    <property type="entry name" value="HTH-TYPE TRANSCRIPTIONAL ACTIVATOR TTDR-RELATED"/>
    <property type="match status" value="1"/>
</dbReference>
<dbReference type="GO" id="GO:0003677">
    <property type="term" value="F:DNA binding"/>
    <property type="evidence" value="ECO:0007669"/>
    <property type="project" value="UniProtKB-KW"/>
</dbReference>
<dbReference type="InterPro" id="IPR058163">
    <property type="entry name" value="LysR-type_TF_proteobact-type"/>
</dbReference>
<dbReference type="SUPFAM" id="SSF53850">
    <property type="entry name" value="Periplasmic binding protein-like II"/>
    <property type="match status" value="1"/>
</dbReference>
<sequence length="298" mass="32611">MDRFKQIESFVSAVTRGSLSAAARSEGVAPAVIGRRIDALEARLGVKLLVRTTRKISLSAEGTEFFEECQQILQSLENAENSVAAGGEHPKGHFRVTAPAGFGRRHIAPLLPGLLDTYPGMSVTLDLSDRLVDLVNEGYDCAIRIGNLADSSMVSVRLADNRRMVVAAPAYLRRYGTPRHPSDLTGHNCLSFGTGGSQARGWLFTIDGKPTPQRVSGTLECTDGAVLHAWTLDGRGLAWRSLWEVEDDLSQGRLVTVLDDYAAPPNAIYAVYPQRKHLPLRVRVFIDTLRQHYAAHLP</sequence>
<dbReference type="OrthoDB" id="8954631at2"/>
<dbReference type="PROSITE" id="PS50931">
    <property type="entry name" value="HTH_LYSR"/>
    <property type="match status" value="1"/>
</dbReference>
<keyword evidence="4" id="KW-0804">Transcription</keyword>
<keyword evidence="2" id="KW-0805">Transcription regulation</keyword>
<dbReference type="Pfam" id="PF00126">
    <property type="entry name" value="HTH_1"/>
    <property type="match status" value="1"/>
</dbReference>
<keyword evidence="3" id="KW-0238">DNA-binding</keyword>
<dbReference type="Pfam" id="PF03466">
    <property type="entry name" value="LysR_substrate"/>
    <property type="match status" value="1"/>
</dbReference>
<keyword evidence="7" id="KW-1185">Reference proteome</keyword>
<evidence type="ECO:0000256" key="3">
    <source>
        <dbReference type="ARBA" id="ARBA00023125"/>
    </source>
</evidence>
<dbReference type="InterPro" id="IPR005119">
    <property type="entry name" value="LysR_subst-bd"/>
</dbReference>
<protein>
    <submittedName>
        <fullName evidence="6">HTH-type transcriptional regulator DmlR</fullName>
    </submittedName>
</protein>
<comment type="similarity">
    <text evidence="1">Belongs to the LysR transcriptional regulatory family.</text>
</comment>